<evidence type="ECO:0000256" key="3">
    <source>
        <dbReference type="ARBA" id="ARBA00022737"/>
    </source>
</evidence>
<gene>
    <name evidence="8" type="ORF">SMN809_LOCUS44152</name>
</gene>
<evidence type="ECO:0000256" key="5">
    <source>
        <dbReference type="ARBA" id="ARBA00023180"/>
    </source>
</evidence>
<keyword evidence="1 6" id="KW-0245">EGF-like domain</keyword>
<proteinExistence type="predicted"/>
<dbReference type="PROSITE" id="PS50026">
    <property type="entry name" value="EGF_3"/>
    <property type="match status" value="2"/>
</dbReference>
<evidence type="ECO:0000256" key="2">
    <source>
        <dbReference type="ARBA" id="ARBA00022729"/>
    </source>
</evidence>
<dbReference type="PROSITE" id="PS00022">
    <property type="entry name" value="EGF_1"/>
    <property type="match status" value="2"/>
</dbReference>
<comment type="caution">
    <text evidence="8">The sequence shown here is derived from an EMBL/GenBank/DDBJ whole genome shotgun (WGS) entry which is preliminary data.</text>
</comment>
<dbReference type="AlphaFoldDB" id="A0A8S3ALK3"/>
<keyword evidence="4 6" id="KW-1015">Disulfide bond</keyword>
<dbReference type="FunFam" id="2.10.25.10:FF:000109">
    <property type="entry name" value="Notch homolog 4, [Drosophila]"/>
    <property type="match status" value="1"/>
</dbReference>
<dbReference type="GO" id="GO:0045197">
    <property type="term" value="P:establishment or maintenance of epithelial cell apical/basal polarity"/>
    <property type="evidence" value="ECO:0007669"/>
    <property type="project" value="TreeGrafter"/>
</dbReference>
<dbReference type="PANTHER" id="PTHR24049:SF22">
    <property type="entry name" value="DROSOPHILA CRUMBS HOMOLOG"/>
    <property type="match status" value="1"/>
</dbReference>
<dbReference type="Pfam" id="PF00008">
    <property type="entry name" value="EGF"/>
    <property type="match status" value="1"/>
</dbReference>
<evidence type="ECO:0000256" key="4">
    <source>
        <dbReference type="ARBA" id="ARBA00023157"/>
    </source>
</evidence>
<dbReference type="CDD" id="cd00054">
    <property type="entry name" value="EGF_CA"/>
    <property type="match status" value="1"/>
</dbReference>
<keyword evidence="2" id="KW-0732">Signal</keyword>
<keyword evidence="5" id="KW-0325">Glycoprotein</keyword>
<evidence type="ECO:0000256" key="6">
    <source>
        <dbReference type="PROSITE-ProRule" id="PRU00076"/>
    </source>
</evidence>
<name>A0A8S3ALK3_9BILA</name>
<sequence>MFSCTCANGHYGAQCQYIDYQCDSGPCLNKGTCMTSNNGYQCICPVGLTGNRCEIDINECISMPCQN</sequence>
<accession>A0A8S3ALK3</accession>
<evidence type="ECO:0000313" key="9">
    <source>
        <dbReference type="Proteomes" id="UP000676336"/>
    </source>
</evidence>
<comment type="caution">
    <text evidence="6">Lacks conserved residue(s) required for the propagation of feature annotation.</text>
</comment>
<organism evidence="8 9">
    <name type="scientific">Rotaria magnacalcarata</name>
    <dbReference type="NCBI Taxonomy" id="392030"/>
    <lineage>
        <taxon>Eukaryota</taxon>
        <taxon>Metazoa</taxon>
        <taxon>Spiralia</taxon>
        <taxon>Gnathifera</taxon>
        <taxon>Rotifera</taxon>
        <taxon>Eurotatoria</taxon>
        <taxon>Bdelloidea</taxon>
        <taxon>Philodinida</taxon>
        <taxon>Philodinidae</taxon>
        <taxon>Rotaria</taxon>
    </lineage>
</organism>
<keyword evidence="3" id="KW-0677">Repeat</keyword>
<feature type="domain" description="EGF-like" evidence="7">
    <location>
        <begin position="18"/>
        <end position="54"/>
    </location>
</feature>
<evidence type="ECO:0000313" key="8">
    <source>
        <dbReference type="EMBL" id="CAF4728213.1"/>
    </source>
</evidence>
<dbReference type="PANTHER" id="PTHR24049">
    <property type="entry name" value="CRUMBS FAMILY MEMBER"/>
    <property type="match status" value="1"/>
</dbReference>
<dbReference type="Gene3D" id="2.10.25.10">
    <property type="entry name" value="Laminin"/>
    <property type="match status" value="1"/>
</dbReference>
<feature type="disulfide bond" evidence="6">
    <location>
        <begin position="44"/>
        <end position="53"/>
    </location>
</feature>
<dbReference type="GO" id="GO:0032991">
    <property type="term" value="C:protein-containing complex"/>
    <property type="evidence" value="ECO:0007669"/>
    <property type="project" value="TreeGrafter"/>
</dbReference>
<dbReference type="SMART" id="SM00181">
    <property type="entry name" value="EGF"/>
    <property type="match status" value="1"/>
</dbReference>
<evidence type="ECO:0000259" key="7">
    <source>
        <dbReference type="PROSITE" id="PS50026"/>
    </source>
</evidence>
<dbReference type="InterPro" id="IPR000742">
    <property type="entry name" value="EGF"/>
</dbReference>
<dbReference type="Proteomes" id="UP000676336">
    <property type="component" value="Unassembled WGS sequence"/>
</dbReference>
<feature type="domain" description="EGF-like" evidence="7">
    <location>
        <begin position="1"/>
        <end position="16"/>
    </location>
</feature>
<dbReference type="GO" id="GO:0007157">
    <property type="term" value="P:heterophilic cell-cell adhesion via plasma membrane cell adhesion molecules"/>
    <property type="evidence" value="ECO:0007669"/>
    <property type="project" value="TreeGrafter"/>
</dbReference>
<dbReference type="EMBL" id="CAJOBI010131866">
    <property type="protein sequence ID" value="CAF4728213.1"/>
    <property type="molecule type" value="Genomic_DNA"/>
</dbReference>
<dbReference type="InterPro" id="IPR051022">
    <property type="entry name" value="Notch_Cell-Fate_Det"/>
</dbReference>
<feature type="disulfide bond" evidence="6">
    <location>
        <begin position="6"/>
        <end position="15"/>
    </location>
</feature>
<evidence type="ECO:0000256" key="1">
    <source>
        <dbReference type="ARBA" id="ARBA00022536"/>
    </source>
</evidence>
<reference evidence="8" key="1">
    <citation type="submission" date="2021-02" db="EMBL/GenBank/DDBJ databases">
        <authorList>
            <person name="Nowell W R."/>
        </authorList>
    </citation>
    <scope>NUCLEOTIDE SEQUENCE</scope>
</reference>
<dbReference type="SUPFAM" id="SSF57196">
    <property type="entry name" value="EGF/Laminin"/>
    <property type="match status" value="1"/>
</dbReference>
<dbReference type="GO" id="GO:0005886">
    <property type="term" value="C:plasma membrane"/>
    <property type="evidence" value="ECO:0007669"/>
    <property type="project" value="TreeGrafter"/>
</dbReference>
<protein>
    <recommendedName>
        <fullName evidence="7">EGF-like domain-containing protein</fullName>
    </recommendedName>
</protein>
<feature type="non-terminal residue" evidence="8">
    <location>
        <position position="67"/>
    </location>
</feature>